<keyword evidence="5" id="KW-1185">Reference proteome</keyword>
<dbReference type="InterPro" id="IPR013693">
    <property type="entry name" value="SpoIID/LytB_N"/>
</dbReference>
<dbReference type="Pfam" id="PF08486">
    <property type="entry name" value="SpoIID"/>
    <property type="match status" value="1"/>
</dbReference>
<name>R7RQX7_9CLOT</name>
<dbReference type="Pfam" id="PF07495">
    <property type="entry name" value="Y_Y_Y"/>
    <property type="match status" value="2"/>
</dbReference>
<dbReference type="eggNOG" id="COG2385">
    <property type="taxonomic scope" value="Bacteria"/>
</dbReference>
<dbReference type="GO" id="GO:0030435">
    <property type="term" value="P:sporulation resulting in formation of a cellular spore"/>
    <property type="evidence" value="ECO:0007669"/>
    <property type="project" value="InterPro"/>
</dbReference>
<feature type="domain" description="Two component regulator three Y" evidence="2">
    <location>
        <begin position="420"/>
        <end position="482"/>
    </location>
</feature>
<dbReference type="Pfam" id="PF01471">
    <property type="entry name" value="PG_binding_1"/>
    <property type="match status" value="1"/>
</dbReference>
<dbReference type="EMBL" id="CAVN010000097">
    <property type="protein sequence ID" value="CDF58592.1"/>
    <property type="molecule type" value="Genomic_DNA"/>
</dbReference>
<gene>
    <name evidence="4" type="ORF">TCEL_00638</name>
</gene>
<dbReference type="GO" id="GO:0030288">
    <property type="term" value="C:outer membrane-bounded periplasmic space"/>
    <property type="evidence" value="ECO:0007669"/>
    <property type="project" value="TreeGrafter"/>
</dbReference>
<feature type="domain" description="Peptidoglycan binding-like" evidence="1">
    <location>
        <begin position="686"/>
        <end position="742"/>
    </location>
</feature>
<dbReference type="InterPro" id="IPR013486">
    <property type="entry name" value="SpoIID/LytB"/>
</dbReference>
<dbReference type="OrthoDB" id="9794671at2"/>
<dbReference type="InterPro" id="IPR036365">
    <property type="entry name" value="PGBD-like_sf"/>
</dbReference>
<protein>
    <submittedName>
        <fullName evidence="4">SpoIID/LytB domain</fullName>
    </submittedName>
</protein>
<dbReference type="AlphaFoldDB" id="R7RQX7"/>
<dbReference type="PANTHER" id="PTHR30032">
    <property type="entry name" value="N-ACETYLMURAMOYL-L-ALANINE AMIDASE-RELATED"/>
    <property type="match status" value="1"/>
</dbReference>
<dbReference type="eggNOG" id="COG0791">
    <property type="taxonomic scope" value="Bacteria"/>
</dbReference>
<dbReference type="PANTHER" id="PTHR30032:SF4">
    <property type="entry name" value="AMIDASE ENHANCER"/>
    <property type="match status" value="1"/>
</dbReference>
<feature type="domain" description="Two component regulator three Y" evidence="2">
    <location>
        <begin position="512"/>
        <end position="576"/>
    </location>
</feature>
<accession>R7RQX7</accession>
<dbReference type="Gene3D" id="1.10.101.10">
    <property type="entry name" value="PGBD-like superfamily/PGBD"/>
    <property type="match status" value="1"/>
</dbReference>
<dbReference type="Proteomes" id="UP000014923">
    <property type="component" value="Unassembled WGS sequence"/>
</dbReference>
<reference evidence="4" key="1">
    <citation type="submission" date="2013-03" db="EMBL/GenBank/DDBJ databases">
        <title>Draft genome sequence of the hydrogen-ethanol-producing anaerobic alkalithermophilic Caloramator celere.</title>
        <authorList>
            <person name="Ciranna A."/>
            <person name="Larjo A."/>
            <person name="Kivisto A."/>
            <person name="Santala V."/>
            <person name="Roos C."/>
            <person name="Karp M."/>
        </authorList>
    </citation>
    <scope>NUCLEOTIDE SEQUENCE [LARGE SCALE GENOMIC DNA]</scope>
    <source>
        <strain evidence="4">DSM 8682</strain>
    </source>
</reference>
<dbReference type="NCBIfam" id="TIGR02669">
    <property type="entry name" value="SpoIID_LytB"/>
    <property type="match status" value="1"/>
</dbReference>
<dbReference type="InterPro" id="IPR036366">
    <property type="entry name" value="PGBDSf"/>
</dbReference>
<dbReference type="InterPro" id="IPR011123">
    <property type="entry name" value="Y_Y_Y"/>
</dbReference>
<comment type="caution">
    <text evidence="4">The sequence shown here is derived from an EMBL/GenBank/DDBJ whole genome shotgun (WGS) entry which is preliminary data.</text>
</comment>
<organism evidence="4 5">
    <name type="scientific">Thermobrachium celere DSM 8682</name>
    <dbReference type="NCBI Taxonomy" id="941824"/>
    <lineage>
        <taxon>Bacteria</taxon>
        <taxon>Bacillati</taxon>
        <taxon>Bacillota</taxon>
        <taxon>Clostridia</taxon>
        <taxon>Eubacteriales</taxon>
        <taxon>Clostridiaceae</taxon>
        <taxon>Thermobrachium</taxon>
    </lineage>
</organism>
<dbReference type="InterPro" id="IPR002477">
    <property type="entry name" value="Peptidoglycan-bd-like"/>
</dbReference>
<evidence type="ECO:0000313" key="4">
    <source>
        <dbReference type="EMBL" id="CDF58592.1"/>
    </source>
</evidence>
<dbReference type="InterPro" id="IPR051922">
    <property type="entry name" value="Bact_Sporulation_Assoc"/>
</dbReference>
<sequence>MKRVLSVFMSFILIFTSLNIIPYKTKAYTNPSYFNKIRIGLKSMANTSLNITLNGDYLFNNEVLTSGSTYSLTLNGTKIIFRGQAYDEINLFPLNYDSALLTIQSGTTINKYQGDFKFKIIENKIFPINSLYIEDYLKGVVGFEMSDYFPIEALKAQAVAARNYTLTNLNLYKNLGFDLNDTIECQVYGGYNDKLKNVIRAVDETRGQVQLYNETLVQAFYSASNGGYTEATENVWSTALPYCVIKQDTFDNEAWKPETITYTSSQLNTLLKQRAVISQTDTFIKLDINSITRYPSGRVASIDVIYKDISGAIKKITLTKSRTRTAFSVPSSLYTLTYNSATDSYSFTGKGNGHGVGLSQIGAKNRASAGQTFKDILAFYYHGSYTTSLLPKITEIITDRSKVIINQPVNVTVISSGGSNTGYLYKYEIYNENNLIYSTDYSDNNTHIFTPNYVGEYTIKAYMKDKLSNSNYDDVKEAKVMVYPNVLIDSININKTKLFTQDEVIITPETTGGTGNYLYSYKIIKDQNIISETQYSTDNKFKFTPNEKGEYRILVNVKDIESINEVDNSQEVTFVVFNRPYINKFDVTSPAFEKRNVDLKVTTNEGSDLGLKYKFEIFKENALIIQSDFMNNNSISFIPQQFGEYKAKVYILDNLTENIEDVKEFSFTVNEEPVKVSKLPIYWGMRGNDVVQIQSALTFLGYNIGTIDGIFGSKTYNGVVSFQKSVGLNATGTVDAATLKALNDAYIEKLSKK</sequence>
<proteinExistence type="predicted"/>
<evidence type="ECO:0000259" key="2">
    <source>
        <dbReference type="Pfam" id="PF07495"/>
    </source>
</evidence>
<dbReference type="HOGENOM" id="CLU_333090_0_0_9"/>
<evidence type="ECO:0000313" key="5">
    <source>
        <dbReference type="Proteomes" id="UP000014923"/>
    </source>
</evidence>
<dbReference type="RefSeq" id="WP_018662852.1">
    <property type="nucleotide sequence ID" value="NZ_HF952018.1"/>
</dbReference>
<feature type="domain" description="Sporulation stage II protein D amidase enhancer LytB N-terminal" evidence="3">
    <location>
        <begin position="124"/>
        <end position="212"/>
    </location>
</feature>
<dbReference type="SUPFAM" id="SSF47090">
    <property type="entry name" value="PGBD-like"/>
    <property type="match status" value="1"/>
</dbReference>
<evidence type="ECO:0000259" key="3">
    <source>
        <dbReference type="Pfam" id="PF08486"/>
    </source>
</evidence>
<evidence type="ECO:0000259" key="1">
    <source>
        <dbReference type="Pfam" id="PF01471"/>
    </source>
</evidence>